<reference evidence="2" key="1">
    <citation type="journal article" date="2022" name="bioRxiv">
        <title>Sequencing and chromosome-scale assembly of the giantPleurodeles waltlgenome.</title>
        <authorList>
            <person name="Brown T."/>
            <person name="Elewa A."/>
            <person name="Iarovenko S."/>
            <person name="Subramanian E."/>
            <person name="Araus A.J."/>
            <person name="Petzold A."/>
            <person name="Susuki M."/>
            <person name="Suzuki K.-i.T."/>
            <person name="Hayashi T."/>
            <person name="Toyoda A."/>
            <person name="Oliveira C."/>
            <person name="Osipova E."/>
            <person name="Leigh N.D."/>
            <person name="Simon A."/>
            <person name="Yun M.H."/>
        </authorList>
    </citation>
    <scope>NUCLEOTIDE SEQUENCE</scope>
    <source>
        <strain evidence="2">20211129_DDA</strain>
        <tissue evidence="2">Liver</tissue>
    </source>
</reference>
<evidence type="ECO:0000313" key="3">
    <source>
        <dbReference type="Proteomes" id="UP001066276"/>
    </source>
</evidence>
<dbReference type="Proteomes" id="UP001066276">
    <property type="component" value="Chromosome 6"/>
</dbReference>
<keyword evidence="3" id="KW-1185">Reference proteome</keyword>
<evidence type="ECO:0000256" key="1">
    <source>
        <dbReference type="SAM" id="MobiDB-lite"/>
    </source>
</evidence>
<feature type="compositionally biased region" description="Basic and acidic residues" evidence="1">
    <location>
        <begin position="91"/>
        <end position="106"/>
    </location>
</feature>
<accession>A0AAV7Q6L0</accession>
<dbReference type="AlphaFoldDB" id="A0AAV7Q6L0"/>
<evidence type="ECO:0000313" key="2">
    <source>
        <dbReference type="EMBL" id="KAJ1135157.1"/>
    </source>
</evidence>
<name>A0AAV7Q6L0_PLEWA</name>
<sequence>MRSSGPRARRPRGVSRGQTNIIINKQRPHGCLWRGEPGTEPPTACPLPISSGGLEEAELTSESRTQEAQTKSEPKRVEGGPQFSGRRRGLRVGDKGHRLKPEERSARSTPCRRRSDSHRGRGPPGMRAAH</sequence>
<gene>
    <name evidence="2" type="ORF">NDU88_001602</name>
</gene>
<protein>
    <submittedName>
        <fullName evidence="2">Uncharacterized protein</fullName>
    </submittedName>
</protein>
<comment type="caution">
    <text evidence="2">The sequence shown here is derived from an EMBL/GenBank/DDBJ whole genome shotgun (WGS) entry which is preliminary data.</text>
</comment>
<proteinExistence type="predicted"/>
<organism evidence="2 3">
    <name type="scientific">Pleurodeles waltl</name>
    <name type="common">Iberian ribbed newt</name>
    <dbReference type="NCBI Taxonomy" id="8319"/>
    <lineage>
        <taxon>Eukaryota</taxon>
        <taxon>Metazoa</taxon>
        <taxon>Chordata</taxon>
        <taxon>Craniata</taxon>
        <taxon>Vertebrata</taxon>
        <taxon>Euteleostomi</taxon>
        <taxon>Amphibia</taxon>
        <taxon>Batrachia</taxon>
        <taxon>Caudata</taxon>
        <taxon>Salamandroidea</taxon>
        <taxon>Salamandridae</taxon>
        <taxon>Pleurodelinae</taxon>
        <taxon>Pleurodeles</taxon>
    </lineage>
</organism>
<feature type="compositionally biased region" description="Polar residues" evidence="1">
    <location>
        <begin position="60"/>
        <end position="69"/>
    </location>
</feature>
<dbReference type="EMBL" id="JANPWB010000010">
    <property type="protein sequence ID" value="KAJ1135157.1"/>
    <property type="molecule type" value="Genomic_DNA"/>
</dbReference>
<feature type="region of interest" description="Disordered" evidence="1">
    <location>
        <begin position="1"/>
        <end position="130"/>
    </location>
</feature>